<dbReference type="Gene3D" id="3.40.50.720">
    <property type="entry name" value="NAD(P)-binding Rossmann-like Domain"/>
    <property type="match status" value="1"/>
</dbReference>
<keyword evidence="2" id="KW-1185">Reference proteome</keyword>
<dbReference type="RefSeq" id="WP_328369061.1">
    <property type="nucleotide sequence ID" value="NZ_CP107936.1"/>
</dbReference>
<organism evidence="1 2">
    <name type="scientific">Micromonospora zamorensis</name>
    <dbReference type="NCBI Taxonomy" id="709883"/>
    <lineage>
        <taxon>Bacteria</taxon>
        <taxon>Bacillati</taxon>
        <taxon>Actinomycetota</taxon>
        <taxon>Actinomycetes</taxon>
        <taxon>Micromonosporales</taxon>
        <taxon>Micromonosporaceae</taxon>
        <taxon>Micromonospora</taxon>
    </lineage>
</organism>
<evidence type="ECO:0000313" key="2">
    <source>
        <dbReference type="Proteomes" id="UP001346877"/>
    </source>
</evidence>
<reference evidence="1 2" key="1">
    <citation type="submission" date="2022-10" db="EMBL/GenBank/DDBJ databases">
        <title>The complete genomes of actinobacterial strains from the NBC collection.</title>
        <authorList>
            <person name="Joergensen T.S."/>
            <person name="Alvarez Arevalo M."/>
            <person name="Sterndorff E.B."/>
            <person name="Faurdal D."/>
            <person name="Vuksanovic O."/>
            <person name="Mourched A.-S."/>
            <person name="Charusanti P."/>
            <person name="Shaw S."/>
            <person name="Blin K."/>
            <person name="Weber T."/>
        </authorList>
    </citation>
    <scope>NUCLEOTIDE SEQUENCE [LARGE SCALE GENOMIC DNA]</scope>
    <source>
        <strain evidence="1 2">NBC_00396</strain>
    </source>
</reference>
<name>A0ABZ1PCF8_9ACTN</name>
<dbReference type="GO" id="GO:0016779">
    <property type="term" value="F:nucleotidyltransferase activity"/>
    <property type="evidence" value="ECO:0007669"/>
    <property type="project" value="UniProtKB-KW"/>
</dbReference>
<proteinExistence type="predicted"/>
<dbReference type="SUPFAM" id="SSF69572">
    <property type="entry name" value="Activating enzymes of the ubiquitin-like proteins"/>
    <property type="match status" value="1"/>
</dbReference>
<sequence>MEKFIEQCALRGVLAGRVEASGARQTFNSCDWIFLAADSHSARYWVNGAANQYRFIAPGSGCMWCNGLILAIDMQPERVRAAAPYVAGVPAPSVIALNGFVATEAINHAMLAVTGMHHDPEDATSTIHLRRRCERTGQMPRRDEGCSWCSQHGHLGRGEEGSG</sequence>
<keyword evidence="1" id="KW-0548">Nucleotidyltransferase</keyword>
<protein>
    <submittedName>
        <fullName evidence="1">ThiF family adenylyltransferase</fullName>
    </submittedName>
</protein>
<keyword evidence="1" id="KW-0808">Transferase</keyword>
<dbReference type="Proteomes" id="UP001346877">
    <property type="component" value="Chromosome"/>
</dbReference>
<accession>A0ABZ1PCF8</accession>
<dbReference type="InterPro" id="IPR035985">
    <property type="entry name" value="Ubiquitin-activating_enz"/>
</dbReference>
<evidence type="ECO:0000313" key="1">
    <source>
        <dbReference type="EMBL" id="WUI81763.1"/>
    </source>
</evidence>
<gene>
    <name evidence="1" type="ORF">OG375_28390</name>
</gene>
<dbReference type="EMBL" id="CP107941">
    <property type="protein sequence ID" value="WUI81763.1"/>
    <property type="molecule type" value="Genomic_DNA"/>
</dbReference>